<protein>
    <submittedName>
        <fullName evidence="6">Bromodomain-containing factor-like protein</fullName>
    </submittedName>
</protein>
<feature type="compositionally biased region" description="Basic and acidic residues" evidence="3">
    <location>
        <begin position="57"/>
        <end position="70"/>
    </location>
</feature>
<feature type="compositionally biased region" description="Basic and acidic residues" evidence="3">
    <location>
        <begin position="104"/>
        <end position="117"/>
    </location>
</feature>
<dbReference type="GO" id="GO:0006355">
    <property type="term" value="P:regulation of DNA-templated transcription"/>
    <property type="evidence" value="ECO:0007669"/>
    <property type="project" value="TreeGrafter"/>
</dbReference>
<feature type="compositionally biased region" description="Basic and acidic residues" evidence="3">
    <location>
        <begin position="430"/>
        <end position="443"/>
    </location>
</feature>
<dbReference type="Pfam" id="PF00439">
    <property type="entry name" value="Bromodomain"/>
    <property type="match status" value="2"/>
</dbReference>
<dbReference type="SUPFAM" id="SSF47370">
    <property type="entry name" value="Bromodomain"/>
    <property type="match status" value="2"/>
</dbReference>
<reference evidence="6" key="1">
    <citation type="journal article" date="2021" name="J Fungi (Basel)">
        <title>Genomic and Metabolomic Analyses of the Marine Fungus Emericellopsis cladophorae: Insights into Saltwater Adaptability Mechanisms and Its Biosynthetic Potential.</title>
        <authorList>
            <person name="Goncalves M.F.M."/>
            <person name="Hilario S."/>
            <person name="Van de Peer Y."/>
            <person name="Esteves A.C."/>
            <person name="Alves A."/>
        </authorList>
    </citation>
    <scope>NUCLEOTIDE SEQUENCE</scope>
    <source>
        <strain evidence="6">MUM 19.33</strain>
    </source>
</reference>
<comment type="caution">
    <text evidence="6">The sequence shown here is derived from an EMBL/GenBank/DDBJ whole genome shotgun (WGS) entry which is preliminary data.</text>
</comment>
<feature type="compositionally biased region" description="Low complexity" evidence="3">
    <location>
        <begin position="836"/>
        <end position="854"/>
    </location>
</feature>
<dbReference type="PROSITE" id="PS50014">
    <property type="entry name" value="BROMODOMAIN_2"/>
    <property type="match status" value="2"/>
</dbReference>
<feature type="compositionally biased region" description="Low complexity" evidence="3">
    <location>
        <begin position="209"/>
        <end position="221"/>
    </location>
</feature>
<keyword evidence="7" id="KW-1185">Reference proteome</keyword>
<feature type="domain" description="Bromo" evidence="4">
    <location>
        <begin position="519"/>
        <end position="586"/>
    </location>
</feature>
<feature type="region of interest" description="Disordered" evidence="3">
    <location>
        <begin position="893"/>
        <end position="917"/>
    </location>
</feature>
<accession>A0A9P9Y102</accession>
<feature type="compositionally biased region" description="Basic and acidic residues" evidence="3">
    <location>
        <begin position="77"/>
        <end position="94"/>
    </location>
</feature>
<feature type="region of interest" description="Disordered" evidence="3">
    <location>
        <begin position="826"/>
        <end position="872"/>
    </location>
</feature>
<feature type="compositionally biased region" description="Acidic residues" evidence="3">
    <location>
        <begin position="631"/>
        <end position="644"/>
    </location>
</feature>
<dbReference type="Proteomes" id="UP001055219">
    <property type="component" value="Unassembled WGS sequence"/>
</dbReference>
<dbReference type="Pfam" id="PF17035">
    <property type="entry name" value="BET"/>
    <property type="match status" value="1"/>
</dbReference>
<evidence type="ECO:0000256" key="2">
    <source>
        <dbReference type="PROSITE-ProRule" id="PRU00035"/>
    </source>
</evidence>
<dbReference type="InterPro" id="IPR036427">
    <property type="entry name" value="Bromodomain-like_sf"/>
</dbReference>
<feature type="compositionally biased region" description="Low complexity" evidence="3">
    <location>
        <begin position="732"/>
        <end position="750"/>
    </location>
</feature>
<reference evidence="6" key="2">
    <citation type="submission" date="2022-07" db="EMBL/GenBank/DDBJ databases">
        <authorList>
            <person name="Goncalves M.F.M."/>
            <person name="Hilario S."/>
            <person name="Van De Peer Y."/>
            <person name="Esteves A.C."/>
            <person name="Alves A."/>
        </authorList>
    </citation>
    <scope>NUCLEOTIDE SEQUENCE</scope>
    <source>
        <strain evidence="6">MUM 19.33</strain>
    </source>
</reference>
<feature type="domain" description="NET" evidence="5">
    <location>
        <begin position="747"/>
        <end position="828"/>
    </location>
</feature>
<feature type="compositionally biased region" description="Acidic residues" evidence="3">
    <location>
        <begin position="905"/>
        <end position="917"/>
    </location>
</feature>
<organism evidence="6 7">
    <name type="scientific">Emericellopsis cladophorae</name>
    <dbReference type="NCBI Taxonomy" id="2686198"/>
    <lineage>
        <taxon>Eukaryota</taxon>
        <taxon>Fungi</taxon>
        <taxon>Dikarya</taxon>
        <taxon>Ascomycota</taxon>
        <taxon>Pezizomycotina</taxon>
        <taxon>Sordariomycetes</taxon>
        <taxon>Hypocreomycetidae</taxon>
        <taxon>Hypocreales</taxon>
        <taxon>Bionectriaceae</taxon>
        <taxon>Emericellopsis</taxon>
    </lineage>
</organism>
<dbReference type="OrthoDB" id="784962at2759"/>
<dbReference type="GeneID" id="75827977"/>
<proteinExistence type="predicted"/>
<evidence type="ECO:0000313" key="7">
    <source>
        <dbReference type="Proteomes" id="UP001055219"/>
    </source>
</evidence>
<dbReference type="RefSeq" id="XP_051362352.1">
    <property type="nucleotide sequence ID" value="XM_051506338.1"/>
</dbReference>
<feature type="compositionally biased region" description="Polar residues" evidence="3">
    <location>
        <begin position="191"/>
        <end position="201"/>
    </location>
</feature>
<dbReference type="PRINTS" id="PR00503">
    <property type="entry name" value="BROMODOMAIN"/>
</dbReference>
<dbReference type="GO" id="GO:0005634">
    <property type="term" value="C:nucleus"/>
    <property type="evidence" value="ECO:0007669"/>
    <property type="project" value="TreeGrafter"/>
</dbReference>
<feature type="domain" description="Bromo" evidence="4">
    <location>
        <begin position="324"/>
        <end position="397"/>
    </location>
</feature>
<feature type="compositionally biased region" description="Basic and acidic residues" evidence="3">
    <location>
        <begin position="229"/>
        <end position="254"/>
    </location>
</feature>
<keyword evidence="1 2" id="KW-0103">Bromodomain</keyword>
<evidence type="ECO:0000313" key="6">
    <source>
        <dbReference type="EMBL" id="KAI6781496.1"/>
    </source>
</evidence>
<evidence type="ECO:0000259" key="5">
    <source>
        <dbReference type="PROSITE" id="PS51525"/>
    </source>
</evidence>
<dbReference type="InterPro" id="IPR038336">
    <property type="entry name" value="NET_sf"/>
</dbReference>
<dbReference type="PROSITE" id="PS51525">
    <property type="entry name" value="NET"/>
    <property type="match status" value="1"/>
</dbReference>
<evidence type="ECO:0000256" key="1">
    <source>
        <dbReference type="ARBA" id="ARBA00023117"/>
    </source>
</evidence>
<feature type="compositionally biased region" description="Low complexity" evidence="3">
    <location>
        <begin position="257"/>
        <end position="279"/>
    </location>
</feature>
<dbReference type="Gene3D" id="1.20.1270.220">
    <property type="match status" value="1"/>
</dbReference>
<dbReference type="GO" id="GO:0000785">
    <property type="term" value="C:chromatin"/>
    <property type="evidence" value="ECO:0007669"/>
    <property type="project" value="TreeGrafter"/>
</dbReference>
<dbReference type="AlphaFoldDB" id="A0A9P9Y102"/>
<dbReference type="GO" id="GO:0006338">
    <property type="term" value="P:chromatin remodeling"/>
    <property type="evidence" value="ECO:0007669"/>
    <property type="project" value="TreeGrafter"/>
</dbReference>
<name>A0A9P9Y102_9HYPO</name>
<dbReference type="InterPro" id="IPR001487">
    <property type="entry name" value="Bromodomain"/>
</dbReference>
<sequence length="917" mass="98660">MTSASPDSPPAVAGAQPEVSSTDAKAELNGSAHNDELAATPGLKKTTSPPAVNGHGSEGDEKVNGKRETLDENQQSGDKDTVMERSEGAPDQPKETPAPTNTDSPKDVEMEDTKDNGTNDSAAADSPAAVEDKSEVKSEDVADANVKETDSTTAEAPKADDAPKTAESNVPIETPASSNDTHAGLTKAESDLQSVSVSQLNIDAHEAESSPVQPSVEVSMSDAPPAVKVAREREEDHTEEPASKRAKTEPKEDEAGAEAPASATPATTTPAPAQTDAGPVAIRPSDGLDLPLATLPHWNDKAWLSRKLESHQLRGVRKSLARVKKTKNGNNFRDSVERLWPGLWSKYLALVEKPMDLSEIDRSLRDGQCTTFAEVRNSLQLLLENSRAFNGPDHYMTVAAKGAIQSVWDDMMMIPDEEPQKSKSAPKANRMRESRSSLTKDEADGIADAQAKTADTPKHVATAVPPRRASSNIDADRPKRTVRPPKPKEIDYGSKQSRRKLKPELQFSDEVLSELMSPKYHTLNQWFMEPVDAEGLGIPHYYSIITHPMDLGKIQRMIHEGEIHNTKEFDKNVRLVFSNCYKFNGPPVPGSVSALAKQLEDIYTAQMKNKDAWMAKQAKAAAPPPSNSAASDEEDEDEDDDAGVEDSGAVASITREIKDLDARLREEMAKQANLFQADDPNQTMIAVQGQVVTMVQQALLEAKRKLNEAKQKGGSGKAKKAKAPKGKGAGGAASRKSGGPAATKKASGANPKKKKNLSAADKDSIANAINDLEGSHLDKAIDIIKRDTGQMESEDGELELDIDQLSTEALLKLWELCKRVLPGFGKDPVHHPPSSPEAARPAVAAASTGSAKGAPKPKKNKPMTASEQERRIADLRKVEALYKEGGDAAELARAQNSLNDHMAMDQDESSDDSSEEE</sequence>
<dbReference type="Gene3D" id="1.20.920.10">
    <property type="entry name" value="Bromodomain-like"/>
    <property type="match status" value="2"/>
</dbReference>
<dbReference type="InterPro" id="IPR050935">
    <property type="entry name" value="Bromo_chromatin_reader"/>
</dbReference>
<dbReference type="PANTHER" id="PTHR22880:SF225">
    <property type="entry name" value="BROMODOMAIN-CONTAINING PROTEIN BET-1-RELATED"/>
    <property type="match status" value="1"/>
</dbReference>
<feature type="region of interest" description="Disordered" evidence="3">
    <location>
        <begin position="707"/>
        <end position="761"/>
    </location>
</feature>
<feature type="region of interest" description="Disordered" evidence="3">
    <location>
        <begin position="614"/>
        <end position="652"/>
    </location>
</feature>
<feature type="region of interest" description="Disordered" evidence="3">
    <location>
        <begin position="1"/>
        <end position="285"/>
    </location>
</feature>
<gene>
    <name evidence="6" type="ORF">J7T54_001458</name>
</gene>
<dbReference type="SMART" id="SM00297">
    <property type="entry name" value="BROMO"/>
    <property type="match status" value="1"/>
</dbReference>
<evidence type="ECO:0000259" key="4">
    <source>
        <dbReference type="PROSITE" id="PS50014"/>
    </source>
</evidence>
<dbReference type="PANTHER" id="PTHR22880">
    <property type="entry name" value="FALZ-RELATED BROMODOMAIN-CONTAINING PROTEINS"/>
    <property type="match status" value="1"/>
</dbReference>
<dbReference type="InterPro" id="IPR027353">
    <property type="entry name" value="NET_dom"/>
</dbReference>
<evidence type="ECO:0000256" key="3">
    <source>
        <dbReference type="SAM" id="MobiDB-lite"/>
    </source>
</evidence>
<dbReference type="EMBL" id="JAGIXG020000021">
    <property type="protein sequence ID" value="KAI6781496.1"/>
    <property type="molecule type" value="Genomic_DNA"/>
</dbReference>
<feature type="region of interest" description="Disordered" evidence="3">
    <location>
        <begin position="417"/>
        <end position="502"/>
    </location>
</feature>
<feature type="compositionally biased region" description="Basic and acidic residues" evidence="3">
    <location>
        <begin position="130"/>
        <end position="150"/>
    </location>
</feature>